<evidence type="ECO:0000256" key="2">
    <source>
        <dbReference type="ARBA" id="ARBA00001946"/>
    </source>
</evidence>
<dbReference type="Proteomes" id="UP000651977">
    <property type="component" value="Unassembled WGS sequence"/>
</dbReference>
<keyword evidence="11 16" id="KW-0269">Exonuclease</keyword>
<proteinExistence type="predicted"/>
<dbReference type="InterPro" id="IPR006309">
    <property type="entry name" value="DnaQ_proteo"/>
</dbReference>
<dbReference type="RefSeq" id="WP_055734678.1">
    <property type="nucleotide sequence ID" value="NZ_BMDY01000013.1"/>
</dbReference>
<keyword evidence="6 16" id="KW-0548">Nucleotidyltransferase</keyword>
<sequence>MNQTKSHRLVVFDTETTGMNDTGGPIYEGHRVIEIGCVEVIDRKLTGNTFHVYINPQQLIDEEAIQVHGITDEFVADKPLFREIAHDFVEFIRGAELVAHNANFDISFLDHEFGLMSRALTQAMPKCADICTITDSLLVARRGEYNKREIQLAGNKPLPSRKNLDSLSDYYGVDRSSRTYHGALLDAELLADVFLKMTGGQNKLNLKHKGSSDGVDVRPIDTNRPPLKVVMATGQELEAHQQRLDLVEKKGGQCRWRN</sequence>
<evidence type="ECO:0000256" key="8">
    <source>
        <dbReference type="ARBA" id="ARBA00022722"/>
    </source>
</evidence>
<evidence type="ECO:0000313" key="18">
    <source>
        <dbReference type="EMBL" id="GGB09171.1"/>
    </source>
</evidence>
<evidence type="ECO:0000256" key="5">
    <source>
        <dbReference type="ARBA" id="ARBA00022679"/>
    </source>
</evidence>
<evidence type="ECO:0000256" key="6">
    <source>
        <dbReference type="ARBA" id="ARBA00022695"/>
    </source>
</evidence>
<organism evidence="18 19">
    <name type="scientific">Agarivorans gilvus</name>
    <dbReference type="NCBI Taxonomy" id="680279"/>
    <lineage>
        <taxon>Bacteria</taxon>
        <taxon>Pseudomonadati</taxon>
        <taxon>Pseudomonadota</taxon>
        <taxon>Gammaproteobacteria</taxon>
        <taxon>Alteromonadales</taxon>
        <taxon>Alteromonadaceae</taxon>
        <taxon>Agarivorans</taxon>
    </lineage>
</organism>
<reference evidence="19" key="1">
    <citation type="journal article" date="2019" name="Int. J. Syst. Evol. Microbiol.">
        <title>The Global Catalogue of Microorganisms (GCM) 10K type strain sequencing project: providing services to taxonomists for standard genome sequencing and annotation.</title>
        <authorList>
            <consortium name="The Broad Institute Genomics Platform"/>
            <consortium name="The Broad Institute Genome Sequencing Center for Infectious Disease"/>
            <person name="Wu L."/>
            <person name="Ma J."/>
        </authorList>
    </citation>
    <scope>NUCLEOTIDE SEQUENCE [LARGE SCALE GENOMIC DNA]</scope>
    <source>
        <strain evidence="19">CGMCC 1.10131</strain>
    </source>
</reference>
<evidence type="ECO:0000256" key="12">
    <source>
        <dbReference type="ARBA" id="ARBA00022842"/>
    </source>
</evidence>
<evidence type="ECO:0000256" key="9">
    <source>
        <dbReference type="ARBA" id="ARBA00022723"/>
    </source>
</evidence>
<dbReference type="PANTHER" id="PTHR30231">
    <property type="entry name" value="DNA POLYMERASE III SUBUNIT EPSILON"/>
    <property type="match status" value="1"/>
</dbReference>
<evidence type="ECO:0000256" key="14">
    <source>
        <dbReference type="ARBA" id="ARBA00023211"/>
    </source>
</evidence>
<accession>A0ABQ1I4V4</accession>
<comment type="function">
    <text evidence="16">DNA polymerase III is a complex, multichain enzyme responsible for most of the replicative synthesis in bacteria. The epsilon subunit contain the editing function and is a proofreading 3'-5' exonuclease.</text>
</comment>
<evidence type="ECO:0000256" key="13">
    <source>
        <dbReference type="ARBA" id="ARBA00022932"/>
    </source>
</evidence>
<evidence type="ECO:0000256" key="7">
    <source>
        <dbReference type="ARBA" id="ARBA00022705"/>
    </source>
</evidence>
<dbReference type="Pfam" id="PF00929">
    <property type="entry name" value="RNase_T"/>
    <property type="match status" value="1"/>
</dbReference>
<dbReference type="EC" id="2.7.7.7" evidence="3 16"/>
<gene>
    <name evidence="16 18" type="primary">dnaQ</name>
    <name evidence="18" type="ORF">GCM10007414_23190</name>
</gene>
<name>A0ABQ1I4V4_9ALTE</name>
<comment type="catalytic activity">
    <reaction evidence="15 16">
        <text>DNA(n) + a 2'-deoxyribonucleoside 5'-triphosphate = DNA(n+1) + diphosphate</text>
        <dbReference type="Rhea" id="RHEA:22508"/>
        <dbReference type="Rhea" id="RHEA-COMP:17339"/>
        <dbReference type="Rhea" id="RHEA-COMP:17340"/>
        <dbReference type="ChEBI" id="CHEBI:33019"/>
        <dbReference type="ChEBI" id="CHEBI:61560"/>
        <dbReference type="ChEBI" id="CHEBI:173112"/>
        <dbReference type="EC" id="2.7.7.7"/>
    </reaction>
</comment>
<keyword evidence="14 16" id="KW-0464">Manganese</keyword>
<dbReference type="NCBIfam" id="TIGR00573">
    <property type="entry name" value="dnaq"/>
    <property type="match status" value="1"/>
</dbReference>
<keyword evidence="10 16" id="KW-0378">Hydrolase</keyword>
<keyword evidence="7 16" id="KW-0235">DNA replication</keyword>
<keyword evidence="8 16" id="KW-0540">Nuclease</keyword>
<dbReference type="NCBIfam" id="TIGR01406">
    <property type="entry name" value="dnaQ_proteo"/>
    <property type="match status" value="1"/>
</dbReference>
<evidence type="ECO:0000256" key="15">
    <source>
        <dbReference type="ARBA" id="ARBA00049244"/>
    </source>
</evidence>
<keyword evidence="9 16" id="KW-0479">Metal-binding</keyword>
<dbReference type="Gene3D" id="3.30.420.10">
    <property type="entry name" value="Ribonuclease H-like superfamily/Ribonuclease H"/>
    <property type="match status" value="1"/>
</dbReference>
<evidence type="ECO:0000256" key="3">
    <source>
        <dbReference type="ARBA" id="ARBA00012417"/>
    </source>
</evidence>
<feature type="domain" description="Exonuclease" evidence="17">
    <location>
        <begin position="8"/>
        <end position="203"/>
    </location>
</feature>
<evidence type="ECO:0000256" key="4">
    <source>
        <dbReference type="ARBA" id="ARBA00020352"/>
    </source>
</evidence>
<evidence type="ECO:0000256" key="10">
    <source>
        <dbReference type="ARBA" id="ARBA00022801"/>
    </source>
</evidence>
<keyword evidence="19" id="KW-1185">Reference proteome</keyword>
<dbReference type="InterPro" id="IPR006054">
    <property type="entry name" value="DnaQ"/>
</dbReference>
<evidence type="ECO:0000256" key="1">
    <source>
        <dbReference type="ARBA" id="ARBA00001936"/>
    </source>
</evidence>
<evidence type="ECO:0000256" key="16">
    <source>
        <dbReference type="RuleBase" id="RU364087"/>
    </source>
</evidence>
<dbReference type="PANTHER" id="PTHR30231:SF41">
    <property type="entry name" value="DNA POLYMERASE III SUBUNIT EPSILON"/>
    <property type="match status" value="1"/>
</dbReference>
<comment type="cofactor">
    <cofactor evidence="2 16">
        <name>Mg(2+)</name>
        <dbReference type="ChEBI" id="CHEBI:18420"/>
    </cofactor>
</comment>
<evidence type="ECO:0000259" key="17">
    <source>
        <dbReference type="SMART" id="SM00479"/>
    </source>
</evidence>
<evidence type="ECO:0000256" key="11">
    <source>
        <dbReference type="ARBA" id="ARBA00022839"/>
    </source>
</evidence>
<keyword evidence="12 16" id="KW-0460">Magnesium</keyword>
<dbReference type="NCBIfam" id="NF004316">
    <property type="entry name" value="PRK05711.1"/>
    <property type="match status" value="1"/>
</dbReference>
<dbReference type="EMBL" id="BMDY01000013">
    <property type="protein sequence ID" value="GGB09171.1"/>
    <property type="molecule type" value="Genomic_DNA"/>
</dbReference>
<protein>
    <recommendedName>
        <fullName evidence="4 16">DNA polymerase III subunit epsilon</fullName>
        <ecNumber evidence="3 16">2.7.7.7</ecNumber>
    </recommendedName>
</protein>
<dbReference type="SMART" id="SM00479">
    <property type="entry name" value="EXOIII"/>
    <property type="match status" value="1"/>
</dbReference>
<keyword evidence="5 16" id="KW-0808">Transferase</keyword>
<dbReference type="CDD" id="cd06131">
    <property type="entry name" value="DNA_pol_III_epsilon_Ecoli_like"/>
    <property type="match status" value="1"/>
</dbReference>
<dbReference type="InterPro" id="IPR036397">
    <property type="entry name" value="RNaseH_sf"/>
</dbReference>
<comment type="cofactor">
    <cofactor evidence="1 16">
        <name>Mn(2+)</name>
        <dbReference type="ChEBI" id="CHEBI:29035"/>
    </cofactor>
</comment>
<keyword evidence="13 16" id="KW-0239">DNA-directed DNA polymerase</keyword>
<evidence type="ECO:0000313" key="19">
    <source>
        <dbReference type="Proteomes" id="UP000651977"/>
    </source>
</evidence>
<comment type="subunit">
    <text evidence="16">DNA polymerase III contains a core (composed of alpha, epsilon and theta chains) that associates with a tau subunit. This core dimerizes to form the POLIII' complex. PolIII' associates with the gamma complex (composed of gamma, delta, delta', psi and chi chains) and with the beta chain to form the complete DNA polymerase III complex.</text>
</comment>
<dbReference type="InterPro" id="IPR013520">
    <property type="entry name" value="Ribonucl_H"/>
</dbReference>
<comment type="caution">
    <text evidence="18">The sequence shown here is derived from an EMBL/GenBank/DDBJ whole genome shotgun (WGS) entry which is preliminary data.</text>
</comment>
<dbReference type="SUPFAM" id="SSF53098">
    <property type="entry name" value="Ribonuclease H-like"/>
    <property type="match status" value="1"/>
</dbReference>
<dbReference type="InterPro" id="IPR012337">
    <property type="entry name" value="RNaseH-like_sf"/>
</dbReference>